<reference evidence="5 6" key="1">
    <citation type="submission" date="2018-12" db="EMBL/GenBank/DDBJ databases">
        <authorList>
            <person name="Toschakov S.V."/>
        </authorList>
    </citation>
    <scope>NUCLEOTIDE SEQUENCE [LARGE SCALE GENOMIC DNA]</scope>
    <source>
        <strain evidence="5 6">GM2012</strain>
    </source>
</reference>
<dbReference type="PANTHER" id="PTHR11364:SF27">
    <property type="entry name" value="SULFURTRANSFERASE"/>
    <property type="match status" value="1"/>
</dbReference>
<dbReference type="GO" id="GO:0004792">
    <property type="term" value="F:thiosulfate-cyanide sulfurtransferase activity"/>
    <property type="evidence" value="ECO:0007669"/>
    <property type="project" value="InterPro"/>
</dbReference>
<dbReference type="PROSITE" id="PS00683">
    <property type="entry name" value="RHODANESE_2"/>
    <property type="match status" value="1"/>
</dbReference>
<dbReference type="InterPro" id="IPR001763">
    <property type="entry name" value="Rhodanese-like_dom"/>
</dbReference>
<organism evidence="5 6">
    <name type="scientific">Tautonia sociabilis</name>
    <dbReference type="NCBI Taxonomy" id="2080755"/>
    <lineage>
        <taxon>Bacteria</taxon>
        <taxon>Pseudomonadati</taxon>
        <taxon>Planctomycetota</taxon>
        <taxon>Planctomycetia</taxon>
        <taxon>Isosphaerales</taxon>
        <taxon>Isosphaeraceae</taxon>
        <taxon>Tautonia</taxon>
    </lineage>
</organism>
<gene>
    <name evidence="5" type="ORF">TsocGM_11220</name>
</gene>
<dbReference type="PANTHER" id="PTHR11364">
    <property type="entry name" value="THIOSULFATE SULFERTANSFERASE"/>
    <property type="match status" value="1"/>
</dbReference>
<dbReference type="CDD" id="cd01448">
    <property type="entry name" value="TST_Repeat_1"/>
    <property type="match status" value="1"/>
</dbReference>
<proteinExistence type="predicted"/>
<sequence length="290" mass="31419">MPTDQPLVSTDWLAEHLEDPRVRVLDIRGYVSTRPVGPGEEEATYRGAPEEFEAGHIPGAAFVDWTRDIVDPDNPVPAQVAPPSRFSAAMEARGVGDESHVIAVDHLGGQFATRLWWVLRSYGHDAVSVLDGGFHRWVEEGRPVEEGAARIPPGAVTFSPNPREAMWVTAAELAAMLGSPAQILDARDAAQFSGTKRRGPRGGHVPGAINLPRELFFAEGGGFLDPDSVRDLLASVNLDPKRPIVTYCNGGVAATVLAFQLHRLGFENVAVYDGSWNEWGPRLDLPCESS</sequence>
<dbReference type="PROSITE" id="PS00380">
    <property type="entry name" value="RHODANESE_1"/>
    <property type="match status" value="1"/>
</dbReference>
<keyword evidence="2" id="KW-0677">Repeat</keyword>
<evidence type="ECO:0000259" key="4">
    <source>
        <dbReference type="PROSITE" id="PS50206"/>
    </source>
</evidence>
<dbReference type="RefSeq" id="WP_126725461.1">
    <property type="nucleotide sequence ID" value="NZ_RYZH01000019.1"/>
</dbReference>
<dbReference type="InterPro" id="IPR045078">
    <property type="entry name" value="TST/MPST-like"/>
</dbReference>
<dbReference type="SMART" id="SM00450">
    <property type="entry name" value="RHOD"/>
    <property type="match status" value="2"/>
</dbReference>
<dbReference type="Gene3D" id="3.40.250.10">
    <property type="entry name" value="Rhodanese-like domain"/>
    <property type="match status" value="2"/>
</dbReference>
<dbReference type="EMBL" id="RYZH01000019">
    <property type="protein sequence ID" value="RUL87573.1"/>
    <property type="molecule type" value="Genomic_DNA"/>
</dbReference>
<keyword evidence="1 3" id="KW-0808">Transferase</keyword>
<dbReference type="OrthoDB" id="9770030at2"/>
<protein>
    <recommendedName>
        <fullName evidence="3">Sulfurtransferase</fullName>
    </recommendedName>
</protein>
<evidence type="ECO:0000313" key="5">
    <source>
        <dbReference type="EMBL" id="RUL87573.1"/>
    </source>
</evidence>
<feature type="domain" description="Rhodanese" evidence="4">
    <location>
        <begin position="177"/>
        <end position="288"/>
    </location>
</feature>
<feature type="domain" description="Rhodanese" evidence="4">
    <location>
        <begin position="18"/>
        <end position="146"/>
    </location>
</feature>
<evidence type="ECO:0000256" key="3">
    <source>
        <dbReference type="RuleBase" id="RU000507"/>
    </source>
</evidence>
<accession>A0A432MJJ2</accession>
<dbReference type="InterPro" id="IPR001307">
    <property type="entry name" value="Thiosulphate_STrfase_CS"/>
</dbReference>
<evidence type="ECO:0000313" key="6">
    <source>
        <dbReference type="Proteomes" id="UP000280296"/>
    </source>
</evidence>
<evidence type="ECO:0000256" key="2">
    <source>
        <dbReference type="ARBA" id="ARBA00022737"/>
    </source>
</evidence>
<dbReference type="Pfam" id="PF00581">
    <property type="entry name" value="Rhodanese"/>
    <property type="match status" value="2"/>
</dbReference>
<evidence type="ECO:0000256" key="1">
    <source>
        <dbReference type="ARBA" id="ARBA00022679"/>
    </source>
</evidence>
<dbReference type="CDD" id="cd01449">
    <property type="entry name" value="TST_Repeat_2"/>
    <property type="match status" value="1"/>
</dbReference>
<dbReference type="Proteomes" id="UP000280296">
    <property type="component" value="Unassembled WGS sequence"/>
</dbReference>
<dbReference type="PROSITE" id="PS50206">
    <property type="entry name" value="RHODANESE_3"/>
    <property type="match status" value="2"/>
</dbReference>
<dbReference type="AlphaFoldDB" id="A0A432MJJ2"/>
<keyword evidence="6" id="KW-1185">Reference proteome</keyword>
<dbReference type="SUPFAM" id="SSF52821">
    <property type="entry name" value="Rhodanese/Cell cycle control phosphatase"/>
    <property type="match status" value="2"/>
</dbReference>
<dbReference type="InterPro" id="IPR036873">
    <property type="entry name" value="Rhodanese-like_dom_sf"/>
</dbReference>
<name>A0A432MJJ2_9BACT</name>
<comment type="caution">
    <text evidence="5">The sequence shown here is derived from an EMBL/GenBank/DDBJ whole genome shotgun (WGS) entry which is preliminary data.</text>
</comment>
<reference evidence="5 6" key="2">
    <citation type="submission" date="2019-01" db="EMBL/GenBank/DDBJ databases">
        <title>Tautonia sociabilis, a novel thermotolerant planctomycete of Isosphaeraceae family, isolated from a 4000 m deep subterranean habitat.</title>
        <authorList>
            <person name="Kovaleva O.L."/>
            <person name="Elcheninov A.G."/>
            <person name="Van Heerden E."/>
            <person name="Toshchakov S.V."/>
            <person name="Novikov A."/>
            <person name="Bonch-Osmolovskaya E.A."/>
            <person name="Kublanov I.V."/>
        </authorList>
    </citation>
    <scope>NUCLEOTIDE SEQUENCE [LARGE SCALE GENOMIC DNA]</scope>
    <source>
        <strain evidence="5 6">GM2012</strain>
    </source>
</reference>